<accession>E5XPP6</accession>
<evidence type="ECO:0000313" key="7">
    <source>
        <dbReference type="Proteomes" id="UP000004816"/>
    </source>
</evidence>
<dbReference type="PANTHER" id="PTHR10429:SF0">
    <property type="entry name" value="DNA-3-METHYLADENINE GLYCOSYLASE"/>
    <property type="match status" value="1"/>
</dbReference>
<dbReference type="HOGENOM" id="CLU_060471_3_0_11"/>
<keyword evidence="4 5" id="KW-0234">DNA repair</keyword>
<dbReference type="STRING" id="679197.HMPREF9336_01468"/>
<comment type="caution">
    <text evidence="6">The sequence shown here is derived from an EMBL/GenBank/DDBJ whole genome shotgun (WGS) entry which is preliminary data.</text>
</comment>
<organism evidence="6 7">
    <name type="scientific">Segniliparus rugosus (strain ATCC BAA-974 / DSM 45345 / CCUG 50838 / CIP 108380 / JCM 13579 / CDC 945)</name>
    <dbReference type="NCBI Taxonomy" id="679197"/>
    <lineage>
        <taxon>Bacteria</taxon>
        <taxon>Bacillati</taxon>
        <taxon>Actinomycetota</taxon>
        <taxon>Actinomycetes</taxon>
        <taxon>Mycobacteriales</taxon>
        <taxon>Segniliparaceae</taxon>
        <taxon>Segniliparus</taxon>
    </lineage>
</organism>
<proteinExistence type="inferred from homology"/>
<dbReference type="NCBIfam" id="TIGR00567">
    <property type="entry name" value="3mg"/>
    <property type="match status" value="1"/>
</dbReference>
<dbReference type="GO" id="GO:0006284">
    <property type="term" value="P:base-excision repair"/>
    <property type="evidence" value="ECO:0007669"/>
    <property type="project" value="InterPro"/>
</dbReference>
<dbReference type="InterPro" id="IPR011034">
    <property type="entry name" value="Formyl_transferase-like_C_sf"/>
</dbReference>
<dbReference type="RefSeq" id="WP_007469059.1">
    <property type="nucleotide sequence ID" value="NZ_KI391954.1"/>
</dbReference>
<evidence type="ECO:0000256" key="4">
    <source>
        <dbReference type="ARBA" id="ARBA00023204"/>
    </source>
</evidence>
<comment type="similarity">
    <text evidence="1 5">Belongs to the DNA glycosylase MPG family.</text>
</comment>
<dbReference type="GO" id="GO:0003905">
    <property type="term" value="F:alkylbase DNA N-glycosylase activity"/>
    <property type="evidence" value="ECO:0007669"/>
    <property type="project" value="InterPro"/>
</dbReference>
<keyword evidence="3 5" id="KW-0378">Hydrolase</keyword>
<gene>
    <name evidence="6" type="ORF">HMPREF9336_01468</name>
</gene>
<dbReference type="AlphaFoldDB" id="E5XPP6"/>
<dbReference type="SUPFAM" id="SSF50486">
    <property type="entry name" value="FMT C-terminal domain-like"/>
    <property type="match status" value="1"/>
</dbReference>
<keyword evidence="7" id="KW-1185">Reference proteome</keyword>
<dbReference type="eggNOG" id="COG2094">
    <property type="taxonomic scope" value="Bacteria"/>
</dbReference>
<evidence type="ECO:0000256" key="3">
    <source>
        <dbReference type="ARBA" id="ARBA00022801"/>
    </source>
</evidence>
<protein>
    <recommendedName>
        <fullName evidence="5">Putative 3-methyladenine DNA glycosylase</fullName>
        <ecNumber evidence="5">3.2.2.-</ecNumber>
    </recommendedName>
</protein>
<dbReference type="Pfam" id="PF02245">
    <property type="entry name" value="Pur_DNA_glyco"/>
    <property type="match status" value="1"/>
</dbReference>
<dbReference type="OrthoDB" id="9794313at2"/>
<dbReference type="HAMAP" id="MF_00527">
    <property type="entry name" value="3MGH"/>
    <property type="match status" value="1"/>
</dbReference>
<dbReference type="PANTHER" id="PTHR10429">
    <property type="entry name" value="DNA-3-METHYLADENINE GLYCOSYLASE"/>
    <property type="match status" value="1"/>
</dbReference>
<dbReference type="EC" id="3.2.2.-" evidence="5"/>
<evidence type="ECO:0000313" key="6">
    <source>
        <dbReference type="EMBL" id="EFV13644.1"/>
    </source>
</evidence>
<dbReference type="Gene3D" id="3.10.300.10">
    <property type="entry name" value="Methylpurine-DNA glycosylase (MPG)"/>
    <property type="match status" value="1"/>
</dbReference>
<sequence length="211" mass="22307">MDFCASLSADPVSVARRVLGARLLCGDVVARIVEVEAYGSDPAGLWPDPAAHAYPGPTPRAKIMFGPAGRLYVYRSMGLHYCANVVCGPDGSAGAVLLRAGEIESGEAVVAARRPGILDADRWAKGPGNFCKALGLTLEDNGRDLVDVESPVRLVLGAPVPEARIAVGPRVGISKAVERPWRFWLPESHAVSAFRQGGRKKGVAPFEKIAP</sequence>
<keyword evidence="2 5" id="KW-0227">DNA damage</keyword>
<dbReference type="Proteomes" id="UP000004816">
    <property type="component" value="Unassembled WGS sequence"/>
</dbReference>
<evidence type="ECO:0000256" key="5">
    <source>
        <dbReference type="HAMAP-Rule" id="MF_00527"/>
    </source>
</evidence>
<dbReference type="InterPro" id="IPR036995">
    <property type="entry name" value="MPG_sf"/>
</dbReference>
<dbReference type="CDD" id="cd00540">
    <property type="entry name" value="AAG"/>
    <property type="match status" value="1"/>
</dbReference>
<dbReference type="InterPro" id="IPR003180">
    <property type="entry name" value="MPG"/>
</dbReference>
<dbReference type="NCBIfam" id="NF002003">
    <property type="entry name" value="PRK00802.1-3"/>
    <property type="match status" value="1"/>
</dbReference>
<reference evidence="6 7" key="1">
    <citation type="journal article" date="2011" name="Stand. Genomic Sci.">
        <title>High quality draft genome sequence of Segniliparus rugosus CDC 945(T)= (ATCC BAA-974(T)).</title>
        <authorList>
            <person name="Earl A.M."/>
            <person name="Desjardins C.A."/>
            <person name="Fitzgerald M.G."/>
            <person name="Arachchi H.M."/>
            <person name="Zeng Q."/>
            <person name="Mehta T."/>
            <person name="Griggs A."/>
            <person name="Birren B.W."/>
            <person name="Toney N.C."/>
            <person name="Carr J."/>
            <person name="Posey J."/>
            <person name="Butler W.R."/>
        </authorList>
    </citation>
    <scope>NUCLEOTIDE SEQUENCE [LARGE SCALE GENOMIC DNA]</scope>
    <source>
        <strain evidence="7">ATCC BAA-974 / DSM 45345 / CCUG 50838 / CIP 108380 / JCM 13579 / CDC 945</strain>
    </source>
</reference>
<name>E5XPP6_SEGRC</name>
<evidence type="ECO:0000256" key="1">
    <source>
        <dbReference type="ARBA" id="ARBA00009232"/>
    </source>
</evidence>
<dbReference type="EMBL" id="ACZI02000003">
    <property type="protein sequence ID" value="EFV13644.1"/>
    <property type="molecule type" value="Genomic_DNA"/>
</dbReference>
<evidence type="ECO:0000256" key="2">
    <source>
        <dbReference type="ARBA" id="ARBA00022763"/>
    </source>
</evidence>
<dbReference type="GO" id="GO:0003677">
    <property type="term" value="F:DNA binding"/>
    <property type="evidence" value="ECO:0007669"/>
    <property type="project" value="InterPro"/>
</dbReference>